<organism evidence="1 2">
    <name type="scientific">Peronospora farinosa</name>
    <dbReference type="NCBI Taxonomy" id="134698"/>
    <lineage>
        <taxon>Eukaryota</taxon>
        <taxon>Sar</taxon>
        <taxon>Stramenopiles</taxon>
        <taxon>Oomycota</taxon>
        <taxon>Peronosporomycetes</taxon>
        <taxon>Peronosporales</taxon>
        <taxon>Peronosporaceae</taxon>
        <taxon>Peronospora</taxon>
    </lineage>
</organism>
<reference evidence="1 2" key="1">
    <citation type="submission" date="2021-11" db="EMBL/GenBank/DDBJ databases">
        <authorList>
            <person name="Islam A."/>
            <person name="Islam S."/>
            <person name="Flora M.S."/>
            <person name="Rahman M."/>
            <person name="Ziaur R.M."/>
            <person name="Epstein J.H."/>
            <person name="Hassan M."/>
            <person name="Klassen M."/>
            <person name="Woodard K."/>
            <person name="Webb A."/>
            <person name="Webby R.J."/>
            <person name="El Zowalaty M.E."/>
        </authorList>
    </citation>
    <scope>NUCLEOTIDE SEQUENCE [LARGE SCALE GENOMIC DNA]</scope>
    <source>
        <strain evidence="1">Pf1</strain>
    </source>
</reference>
<protein>
    <recommendedName>
        <fullName evidence="3">Integrase catalytic domain-containing protein</fullName>
    </recommendedName>
</protein>
<keyword evidence="2" id="KW-1185">Reference proteome</keyword>
<name>A0ABN8C806_9STRA</name>
<comment type="caution">
    <text evidence="1">The sequence shown here is derived from an EMBL/GenBank/DDBJ whole genome shotgun (WGS) entry which is preliminary data.</text>
</comment>
<gene>
    <name evidence="1" type="ORF">PFR001_LOCUS4710</name>
</gene>
<evidence type="ECO:0000313" key="2">
    <source>
        <dbReference type="Proteomes" id="UP001157938"/>
    </source>
</evidence>
<accession>A0ABN8C806</accession>
<evidence type="ECO:0008006" key="3">
    <source>
        <dbReference type="Google" id="ProtNLM"/>
    </source>
</evidence>
<sequence length="78" mass="9133">MRVPDERQRRLKIQTFYGSELYRGLGSDLKTASLGRYLSGTAERYYNKQVETWLHQTPTLAHVMERLHQTFKTTITAS</sequence>
<dbReference type="Proteomes" id="UP001157938">
    <property type="component" value="Unassembled WGS sequence"/>
</dbReference>
<evidence type="ECO:0000313" key="1">
    <source>
        <dbReference type="EMBL" id="CAH0489291.1"/>
    </source>
</evidence>
<dbReference type="EMBL" id="CAKLBC010001059">
    <property type="protein sequence ID" value="CAH0489291.1"/>
    <property type="molecule type" value="Genomic_DNA"/>
</dbReference>
<proteinExistence type="predicted"/>